<proteinExistence type="predicted"/>
<dbReference type="InterPro" id="IPR015946">
    <property type="entry name" value="KH_dom-like_a/b"/>
</dbReference>
<gene>
    <name evidence="1" type="ORF">H5V45_00460</name>
</gene>
<dbReference type="SUPFAM" id="SSF82784">
    <property type="entry name" value="OsmC-like"/>
    <property type="match status" value="1"/>
</dbReference>
<reference evidence="1 2" key="1">
    <citation type="submission" date="2020-08" db="EMBL/GenBank/DDBJ databases">
        <authorList>
            <person name="Seo M.-J."/>
        </authorList>
    </citation>
    <scope>NUCLEOTIDE SEQUENCE [LARGE SCALE GENOMIC DNA]</scope>
    <source>
        <strain evidence="1 2">KIGAM211</strain>
    </source>
</reference>
<dbReference type="Proteomes" id="UP000523955">
    <property type="component" value="Unassembled WGS sequence"/>
</dbReference>
<dbReference type="RefSeq" id="WP_185251121.1">
    <property type="nucleotide sequence ID" value="NZ_JACKXE010000001.1"/>
</dbReference>
<keyword evidence="2" id="KW-1185">Reference proteome</keyword>
<dbReference type="Gene3D" id="3.30.300.20">
    <property type="match status" value="1"/>
</dbReference>
<sequence length="145" mass="15675">MSDPTPDPTLRSIDLTRIGERRYKATNGRGGQLPIGSGDDPDFTPVELLLAALAGCGAVDLDHITGKRAEPVRFDATAEGHKVRDEQGSHLVGLRVTFDVIFPEGEDGDRAREVVPRTLQQIQDRLCTVGRTVALGEPVAYVEKA</sequence>
<dbReference type="AlphaFoldDB" id="A0A7X0REV8"/>
<dbReference type="InterPro" id="IPR003718">
    <property type="entry name" value="OsmC/Ohr_fam"/>
</dbReference>
<name>A0A7X0REV8_9ACTN</name>
<dbReference type="EMBL" id="JACKXE010000001">
    <property type="protein sequence ID" value="MBB6625778.1"/>
    <property type="molecule type" value="Genomic_DNA"/>
</dbReference>
<dbReference type="InterPro" id="IPR036102">
    <property type="entry name" value="OsmC/Ohrsf"/>
</dbReference>
<evidence type="ECO:0000313" key="1">
    <source>
        <dbReference type="EMBL" id="MBB6625778.1"/>
    </source>
</evidence>
<evidence type="ECO:0000313" key="2">
    <source>
        <dbReference type="Proteomes" id="UP000523955"/>
    </source>
</evidence>
<protein>
    <submittedName>
        <fullName evidence="1">OsmC family protein</fullName>
    </submittedName>
</protein>
<comment type="caution">
    <text evidence="1">The sequence shown here is derived from an EMBL/GenBank/DDBJ whole genome shotgun (WGS) entry which is preliminary data.</text>
</comment>
<organism evidence="1 2">
    <name type="scientific">Nocardioides luti</name>
    <dbReference type="NCBI Taxonomy" id="2761101"/>
    <lineage>
        <taxon>Bacteria</taxon>
        <taxon>Bacillati</taxon>
        <taxon>Actinomycetota</taxon>
        <taxon>Actinomycetes</taxon>
        <taxon>Propionibacteriales</taxon>
        <taxon>Nocardioidaceae</taxon>
        <taxon>Nocardioides</taxon>
    </lineage>
</organism>
<accession>A0A7X0REV8</accession>
<dbReference type="Pfam" id="PF02566">
    <property type="entry name" value="OsmC"/>
    <property type="match status" value="1"/>
</dbReference>